<sequence>MLGAMILAWACVAFAGDLPALYAPGHPGWKEKEFAGRTVYTPLQKEKLLLAESNGTASGLFFEQSVDLRATPWLNWSWKVDNVLPGINEREKDGDDYPARIYVVAKGGLAFWKTKALTYVWSSTEPRGSMWPNAFTSNAHMIAVRSGESALGGMMTEKRNIRDDWKLAFGEDIEEIDAVAIMTDTDNSGQWARAWYGQPRFSAR</sequence>
<keyword evidence="3" id="KW-1185">Reference proteome</keyword>
<dbReference type="RefSeq" id="WP_225940414.1">
    <property type="nucleotide sequence ID" value="NZ_JADBGG010000019.1"/>
</dbReference>
<reference evidence="2 3" key="1">
    <citation type="submission" date="2020-10" db="EMBL/GenBank/DDBJ databases">
        <title>Genomic Encyclopedia of Type Strains, Phase IV (KMG-IV): sequencing the most valuable type-strain genomes for metagenomic binning, comparative biology and taxonomic classification.</title>
        <authorList>
            <person name="Goeker M."/>
        </authorList>
    </citation>
    <scope>NUCLEOTIDE SEQUENCE [LARGE SCALE GENOMIC DNA]</scope>
    <source>
        <strain evidence="2 3">DSM 4194</strain>
    </source>
</reference>
<evidence type="ECO:0008006" key="4">
    <source>
        <dbReference type="Google" id="ProtNLM"/>
    </source>
</evidence>
<proteinExistence type="predicted"/>
<protein>
    <recommendedName>
        <fullName evidence="4">DUF3047 domain-containing protein</fullName>
    </recommendedName>
</protein>
<keyword evidence="1" id="KW-0732">Signal</keyword>
<evidence type="ECO:0000313" key="3">
    <source>
        <dbReference type="Proteomes" id="UP000639010"/>
    </source>
</evidence>
<dbReference type="InterPro" id="IPR021409">
    <property type="entry name" value="DUF3047"/>
</dbReference>
<organism evidence="2 3">
    <name type="scientific">Desulfomicrobium macestii</name>
    <dbReference type="NCBI Taxonomy" id="90731"/>
    <lineage>
        <taxon>Bacteria</taxon>
        <taxon>Pseudomonadati</taxon>
        <taxon>Thermodesulfobacteriota</taxon>
        <taxon>Desulfovibrionia</taxon>
        <taxon>Desulfovibrionales</taxon>
        <taxon>Desulfomicrobiaceae</taxon>
        <taxon>Desulfomicrobium</taxon>
    </lineage>
</organism>
<accession>A0ABR9H5C6</accession>
<dbReference type="EMBL" id="JADBGG010000019">
    <property type="protein sequence ID" value="MBE1425920.1"/>
    <property type="molecule type" value="Genomic_DNA"/>
</dbReference>
<feature type="chain" id="PRO_5046029860" description="DUF3047 domain-containing protein" evidence="1">
    <location>
        <begin position="16"/>
        <end position="204"/>
    </location>
</feature>
<feature type="signal peptide" evidence="1">
    <location>
        <begin position="1"/>
        <end position="15"/>
    </location>
</feature>
<evidence type="ECO:0000313" key="2">
    <source>
        <dbReference type="EMBL" id="MBE1425920.1"/>
    </source>
</evidence>
<dbReference type="Pfam" id="PF11249">
    <property type="entry name" value="DUF3047"/>
    <property type="match status" value="1"/>
</dbReference>
<gene>
    <name evidence="2" type="ORF">H4684_002578</name>
</gene>
<name>A0ABR9H5C6_9BACT</name>
<evidence type="ECO:0000256" key="1">
    <source>
        <dbReference type="SAM" id="SignalP"/>
    </source>
</evidence>
<dbReference type="Proteomes" id="UP000639010">
    <property type="component" value="Unassembled WGS sequence"/>
</dbReference>
<comment type="caution">
    <text evidence="2">The sequence shown here is derived from an EMBL/GenBank/DDBJ whole genome shotgun (WGS) entry which is preliminary data.</text>
</comment>